<dbReference type="SUPFAM" id="SSF52540">
    <property type="entry name" value="P-loop containing nucleoside triphosphate hydrolases"/>
    <property type="match status" value="2"/>
</dbReference>
<dbReference type="NCBIfam" id="NF046055">
    <property type="entry name" value="restr_BPTD_3080"/>
    <property type="match status" value="1"/>
</dbReference>
<dbReference type="Gene3D" id="3.40.50.300">
    <property type="entry name" value="P-loop containing nucleotide triphosphate hydrolases"/>
    <property type="match status" value="2"/>
</dbReference>
<reference evidence="2" key="1">
    <citation type="submission" date="2021-05" db="EMBL/GenBank/DDBJ databases">
        <title>Complete genome sequence of the cellulolytic planctomycete Telmatocola sphagniphila SP2T and characterization of the first cellulase from planctomycetes.</title>
        <authorList>
            <person name="Rakitin A.L."/>
            <person name="Beletsky A.V."/>
            <person name="Naumoff D.G."/>
            <person name="Kulichevskaya I.S."/>
            <person name="Mardanov A.V."/>
            <person name="Ravin N.V."/>
            <person name="Dedysh S.N."/>
        </authorList>
    </citation>
    <scope>NUCLEOTIDE SEQUENCE</scope>
    <source>
        <strain evidence="2">SP2T</strain>
    </source>
</reference>
<keyword evidence="2" id="KW-0547">Nucleotide-binding</keyword>
<dbReference type="InterPro" id="IPR050742">
    <property type="entry name" value="Helicase_Restrict-Modif_Enz"/>
</dbReference>
<dbReference type="Proteomes" id="UP000676194">
    <property type="component" value="Chromosome"/>
</dbReference>
<name>A0A8E6ETQ1_9BACT</name>
<organism evidence="2 3">
    <name type="scientific">Telmatocola sphagniphila</name>
    <dbReference type="NCBI Taxonomy" id="1123043"/>
    <lineage>
        <taxon>Bacteria</taxon>
        <taxon>Pseudomonadati</taxon>
        <taxon>Planctomycetota</taxon>
        <taxon>Planctomycetia</taxon>
        <taxon>Gemmatales</taxon>
        <taxon>Gemmataceae</taxon>
    </lineage>
</organism>
<dbReference type="Pfam" id="PF04851">
    <property type="entry name" value="ResIII"/>
    <property type="match status" value="1"/>
</dbReference>
<sequence>MNNPFFDQPILNSPYEYPTRHWELDSEGQPTQKILETRRRASFITPIPKPKKRKAKTAQQEMIFDEGLGLSNEKQQYDQTSMINEVRSFVDQWRRLSDNSSWGVTPQTARLLKHWRHHRFSAIRPFFCQIEAVETAIWLSEVAPSFAAGRKVLENLQAANQDANPELFRIALKLATGAGKTTVMAMLIAWQTVNAVHHENSKLFTRGFLIVAPGLTIKERLGVLLPNDANSYYSNFELVPADMLEDIKRAKIVITNYHAFRLRERTDVSKGTRAALEGWRKEELKTLETEGQMIQRVMPDLMNMKNVLVINDEAHHCYRAKVQDSDEEELTGEEKDEATKNNAKARLWISGLETVKRQLGVNRVYDLSATPFFLRGSNYAEGTLFTWTVSDFSLMDAIESGIVKLPRVPVTDNIPGQEMPMFRNLWENIRKDMPKKGRGKNAELDPLKLPTRLKTALEALYGHYEKTFKLWEDAGIKVPPCFIIVCQNTAISKLVFDYVSGFQRTNPDGTTSLENGRLALFRNFDETTGNPLPRPNTLLIDSEQLEAGDALDTNFRAMASDEIERFRRELIERTGDQHAADSITDQALLRGVMNTVGKPGRLGGSIRCVVSVAMLTEGWDTNTVTHVLGVRAFGTQLLCEQVIGRALRRQSYEINEDGPNQGLFNVEYADIFGIPFDFASKPTIAAPQPPREIIQVKAMRPERNALEIRFPRVEGYRVELPEERLEAVFNDDSKFELTPEIVGASKTQNAGIIGQVAEMSLEHLQDYRPSTIVYKVTERLLYTKFRDPGQDPPLNLFGQLKRIVKQWLDTCLDCKGGTYPAQLIDPALADIACNRIISAITRKHQDKNPIKAMLDPYNPAGSTMFVRFNTSKPDRWETAAHKCHVNWVILDSDWEAEFCRVAEAHPKVFSYVKNHGLGFEVPYQFGSENRKYRPDFIVLIDDGRGPTDLLHLVVEIKGFRREDAKEKKSTMDTYWIPGVNQLGSFGRWAFAEFRDVYTIESDFEKKLKAEFEKLIDSAVSLRVGAKR</sequence>
<dbReference type="GO" id="GO:0005829">
    <property type="term" value="C:cytosol"/>
    <property type="evidence" value="ECO:0007669"/>
    <property type="project" value="TreeGrafter"/>
</dbReference>
<dbReference type="RefSeq" id="WP_213494124.1">
    <property type="nucleotide sequence ID" value="NZ_CP074694.1"/>
</dbReference>
<evidence type="ECO:0000313" key="2">
    <source>
        <dbReference type="EMBL" id="QVL30247.1"/>
    </source>
</evidence>
<protein>
    <submittedName>
        <fullName evidence="2">DEAD/DEAH box helicase family protein</fullName>
    </submittedName>
</protein>
<evidence type="ECO:0000259" key="1">
    <source>
        <dbReference type="Pfam" id="PF04851"/>
    </source>
</evidence>
<accession>A0A8E6ETQ1</accession>
<dbReference type="GO" id="GO:0003677">
    <property type="term" value="F:DNA binding"/>
    <property type="evidence" value="ECO:0007669"/>
    <property type="project" value="InterPro"/>
</dbReference>
<keyword evidence="2" id="KW-0347">Helicase</keyword>
<dbReference type="KEGG" id="tsph:KIH39_15445"/>
<dbReference type="GO" id="GO:0016787">
    <property type="term" value="F:hydrolase activity"/>
    <property type="evidence" value="ECO:0007669"/>
    <property type="project" value="InterPro"/>
</dbReference>
<gene>
    <name evidence="2" type="ORF">KIH39_15445</name>
</gene>
<dbReference type="PANTHER" id="PTHR47396">
    <property type="entry name" value="TYPE I RESTRICTION ENZYME ECOKI R PROTEIN"/>
    <property type="match status" value="1"/>
</dbReference>
<keyword evidence="2" id="KW-0067">ATP-binding</keyword>
<dbReference type="REBASE" id="485577">
    <property type="entry name" value="TspSP2TORF15450P"/>
</dbReference>
<keyword evidence="3" id="KW-1185">Reference proteome</keyword>
<dbReference type="EMBL" id="CP074694">
    <property type="protein sequence ID" value="QVL30247.1"/>
    <property type="molecule type" value="Genomic_DNA"/>
</dbReference>
<dbReference type="InterPro" id="IPR006935">
    <property type="entry name" value="Helicase/UvrB_N"/>
</dbReference>
<proteinExistence type="predicted"/>
<dbReference type="GO" id="GO:0004386">
    <property type="term" value="F:helicase activity"/>
    <property type="evidence" value="ECO:0007669"/>
    <property type="project" value="UniProtKB-KW"/>
</dbReference>
<dbReference type="AlphaFoldDB" id="A0A8E6ETQ1"/>
<dbReference type="GO" id="GO:0005524">
    <property type="term" value="F:ATP binding"/>
    <property type="evidence" value="ECO:0007669"/>
    <property type="project" value="InterPro"/>
</dbReference>
<feature type="domain" description="Helicase/UvrB N-terminal" evidence="1">
    <location>
        <begin position="153"/>
        <end position="320"/>
    </location>
</feature>
<evidence type="ECO:0000313" key="3">
    <source>
        <dbReference type="Proteomes" id="UP000676194"/>
    </source>
</evidence>
<dbReference type="InterPro" id="IPR027417">
    <property type="entry name" value="P-loop_NTPase"/>
</dbReference>
<dbReference type="PANTHER" id="PTHR47396:SF1">
    <property type="entry name" value="ATP-DEPENDENT HELICASE IRC3-RELATED"/>
    <property type="match status" value="1"/>
</dbReference>
<keyword evidence="2" id="KW-0378">Hydrolase</keyword>